<name>A0A1R4I1Z1_9GAMM</name>
<sequence length="40" mass="4572">MVDLIEPGVARFFCGPHLTLMRQARIHRLQGLHRLAGLFT</sequence>
<gene>
    <name evidence="1" type="ORF">CZ787_12330</name>
</gene>
<evidence type="ECO:0000313" key="1">
    <source>
        <dbReference type="EMBL" id="SJN13877.1"/>
    </source>
</evidence>
<comment type="caution">
    <text evidence="1">The sequence shown here is derived from an EMBL/GenBank/DDBJ whole genome shotgun (WGS) entry which is preliminary data.</text>
</comment>
<dbReference type="Proteomes" id="UP000196331">
    <property type="component" value="Unassembled WGS sequence"/>
</dbReference>
<dbReference type="EMBL" id="FUKM01000048">
    <property type="protein sequence ID" value="SJN13877.1"/>
    <property type="molecule type" value="Genomic_DNA"/>
</dbReference>
<evidence type="ECO:0000313" key="2">
    <source>
        <dbReference type="Proteomes" id="UP000196331"/>
    </source>
</evidence>
<reference evidence="1 2" key="1">
    <citation type="submission" date="2017-02" db="EMBL/GenBank/DDBJ databases">
        <authorList>
            <person name="Dridi B."/>
        </authorList>
    </citation>
    <scope>NUCLEOTIDE SEQUENCE [LARGE SCALE GENOMIC DNA]</scope>
    <source>
        <strain evidence="1 2">JB380</strain>
    </source>
</reference>
<accession>A0A1R4I1Z1</accession>
<protein>
    <submittedName>
        <fullName evidence="1">Uncharacterized protein</fullName>
    </submittedName>
</protein>
<dbReference type="AlphaFoldDB" id="A0A1R4I1Z1"/>
<organism evidence="1 2">
    <name type="scientific">Halomonas citrativorans</name>
    <dbReference type="NCBI Taxonomy" id="2742612"/>
    <lineage>
        <taxon>Bacteria</taxon>
        <taxon>Pseudomonadati</taxon>
        <taxon>Pseudomonadota</taxon>
        <taxon>Gammaproteobacteria</taxon>
        <taxon>Oceanospirillales</taxon>
        <taxon>Halomonadaceae</taxon>
        <taxon>Halomonas</taxon>
    </lineage>
</organism>
<proteinExistence type="predicted"/>